<feature type="non-terminal residue" evidence="1">
    <location>
        <position position="69"/>
    </location>
</feature>
<proteinExistence type="predicted"/>
<reference evidence="1 2" key="1">
    <citation type="journal article" date="2018" name="Front. Plant Sci.">
        <title>Red Clover (Trifolium pratense) and Zigzag Clover (T. medium) - A Picture of Genomic Similarities and Differences.</title>
        <authorList>
            <person name="Dluhosova J."/>
            <person name="Istvanek J."/>
            <person name="Nedelnik J."/>
            <person name="Repkova J."/>
        </authorList>
    </citation>
    <scope>NUCLEOTIDE SEQUENCE [LARGE SCALE GENOMIC DNA]</scope>
    <source>
        <strain evidence="2">cv. 10/8</strain>
        <tissue evidence="1">Leaf</tissue>
    </source>
</reference>
<dbReference type="EMBL" id="LXQA010965205">
    <property type="protein sequence ID" value="MCI79065.1"/>
    <property type="molecule type" value="Genomic_DNA"/>
</dbReference>
<dbReference type="Proteomes" id="UP000265520">
    <property type="component" value="Unassembled WGS sequence"/>
</dbReference>
<accession>A0A392UWH9</accession>
<organism evidence="1 2">
    <name type="scientific">Trifolium medium</name>
    <dbReference type="NCBI Taxonomy" id="97028"/>
    <lineage>
        <taxon>Eukaryota</taxon>
        <taxon>Viridiplantae</taxon>
        <taxon>Streptophyta</taxon>
        <taxon>Embryophyta</taxon>
        <taxon>Tracheophyta</taxon>
        <taxon>Spermatophyta</taxon>
        <taxon>Magnoliopsida</taxon>
        <taxon>eudicotyledons</taxon>
        <taxon>Gunneridae</taxon>
        <taxon>Pentapetalae</taxon>
        <taxon>rosids</taxon>
        <taxon>fabids</taxon>
        <taxon>Fabales</taxon>
        <taxon>Fabaceae</taxon>
        <taxon>Papilionoideae</taxon>
        <taxon>50 kb inversion clade</taxon>
        <taxon>NPAAA clade</taxon>
        <taxon>Hologalegina</taxon>
        <taxon>IRL clade</taxon>
        <taxon>Trifolieae</taxon>
        <taxon>Trifolium</taxon>
    </lineage>
</organism>
<gene>
    <name evidence="1" type="ORF">A2U01_0100336</name>
</gene>
<evidence type="ECO:0000313" key="1">
    <source>
        <dbReference type="EMBL" id="MCI79065.1"/>
    </source>
</evidence>
<keyword evidence="2" id="KW-1185">Reference proteome</keyword>
<name>A0A392UWH9_9FABA</name>
<protein>
    <submittedName>
        <fullName evidence="1">Uncharacterized protein</fullName>
    </submittedName>
</protein>
<sequence length="69" mass="7648">MEGPSNPKGRSGGTTQRKIDEMCSVRTTRPSSQQNQRTVLGFDDHEYHGGVPNEIFPLIIIATMAHHDV</sequence>
<dbReference type="AlphaFoldDB" id="A0A392UWH9"/>
<comment type="caution">
    <text evidence="1">The sequence shown here is derived from an EMBL/GenBank/DDBJ whole genome shotgun (WGS) entry which is preliminary data.</text>
</comment>
<evidence type="ECO:0000313" key="2">
    <source>
        <dbReference type="Proteomes" id="UP000265520"/>
    </source>
</evidence>